<organism evidence="3 4">
    <name type="scientific">Pelodictyon luteolum</name>
    <dbReference type="NCBI Taxonomy" id="1100"/>
    <lineage>
        <taxon>Bacteria</taxon>
        <taxon>Pseudomonadati</taxon>
        <taxon>Chlorobiota</taxon>
        <taxon>Chlorobiia</taxon>
        <taxon>Chlorobiales</taxon>
        <taxon>Chlorobiaceae</taxon>
        <taxon>Chlorobium/Pelodictyon group</taxon>
        <taxon>Pelodictyon</taxon>
    </lineage>
</organism>
<dbReference type="InterPro" id="IPR011051">
    <property type="entry name" value="RmlC_Cupin_sf"/>
</dbReference>
<feature type="signal peptide" evidence="1">
    <location>
        <begin position="1"/>
        <end position="23"/>
    </location>
</feature>
<proteinExistence type="predicted"/>
<feature type="chain" id="PRO_5007862174" evidence="1">
    <location>
        <begin position="24"/>
        <end position="158"/>
    </location>
</feature>
<dbReference type="Proteomes" id="UP000076481">
    <property type="component" value="Unassembled WGS sequence"/>
</dbReference>
<dbReference type="RefSeq" id="WP_303681023.1">
    <property type="nucleotide sequence ID" value="NZ_LVWG01000017.1"/>
</dbReference>
<gene>
    <name evidence="3" type="ORF">A3K90_09975</name>
</gene>
<keyword evidence="1" id="KW-0732">Signal</keyword>
<dbReference type="InterPro" id="IPR014710">
    <property type="entry name" value="RmlC-like_jellyroll"/>
</dbReference>
<dbReference type="Gene3D" id="2.60.120.10">
    <property type="entry name" value="Jelly Rolls"/>
    <property type="match status" value="1"/>
</dbReference>
<dbReference type="InterPro" id="IPR013096">
    <property type="entry name" value="Cupin_2"/>
</dbReference>
<dbReference type="CDD" id="cd06989">
    <property type="entry name" value="cupin_DRT102"/>
    <property type="match status" value="1"/>
</dbReference>
<dbReference type="AlphaFoldDB" id="A0A165M6I5"/>
<accession>A0A165M6I5</accession>
<dbReference type="EMBL" id="LVWG01000017">
    <property type="protein sequence ID" value="KZK74867.1"/>
    <property type="molecule type" value="Genomic_DNA"/>
</dbReference>
<evidence type="ECO:0000256" key="1">
    <source>
        <dbReference type="SAM" id="SignalP"/>
    </source>
</evidence>
<name>A0A165M6I5_PELLU</name>
<evidence type="ECO:0000313" key="3">
    <source>
        <dbReference type="EMBL" id="KZK74867.1"/>
    </source>
</evidence>
<comment type="caution">
    <text evidence="3">The sequence shown here is derived from an EMBL/GenBank/DDBJ whole genome shotgun (WGS) entry which is preliminary data.</text>
</comment>
<feature type="domain" description="Cupin type-2" evidence="2">
    <location>
        <begin position="72"/>
        <end position="141"/>
    </location>
</feature>
<dbReference type="SUPFAM" id="SSF51182">
    <property type="entry name" value="RmlC-like cupins"/>
    <property type="match status" value="1"/>
</dbReference>
<evidence type="ECO:0000259" key="2">
    <source>
        <dbReference type="Pfam" id="PF07883"/>
    </source>
</evidence>
<sequence>MKRSIFFALLLGLLVAAPQYSLATVSQSITEETGIAILPEKLVWVANPKLHGLETTLLAGDPALSEPYAQRIKLAPGTRLDPHYHPNKARMVTVLKGTLYFAFGERFDNAALRAMPAGSFFTEPVRVPHYAVAGSEEVVLELHAIGPDGTTYVGNGSH</sequence>
<reference evidence="3 4" key="1">
    <citation type="submission" date="2016-03" db="EMBL/GenBank/DDBJ databases">
        <title>Speciation and ecological success in dimly lit waters: horizontal gene transfer in a green sulfur bacteria bloom unveiled by metagenomic assembly.</title>
        <authorList>
            <person name="Llorens-Mares T."/>
            <person name="Liu Z."/>
            <person name="Allen L.Z."/>
            <person name="Rusch D.B."/>
            <person name="Craig M.T."/>
            <person name="Dupont C.L."/>
            <person name="Bryant D.A."/>
            <person name="Casamayor E.O."/>
        </authorList>
    </citation>
    <scope>NUCLEOTIDE SEQUENCE [LARGE SCALE GENOMIC DNA]</scope>
    <source>
        <strain evidence="3">CIII</strain>
    </source>
</reference>
<protein>
    <submittedName>
        <fullName evidence="3">Cupin</fullName>
    </submittedName>
</protein>
<evidence type="ECO:0000313" key="4">
    <source>
        <dbReference type="Proteomes" id="UP000076481"/>
    </source>
</evidence>
<dbReference type="Pfam" id="PF07883">
    <property type="entry name" value="Cupin_2"/>
    <property type="match status" value="1"/>
</dbReference>